<accession>A0A1V0BI44</accession>
<protein>
    <recommendedName>
        <fullName evidence="4">DUF4325 domain-containing protein</fullName>
    </recommendedName>
</protein>
<organism evidence="2 3">
    <name type="scientific">Comamonas kerstersii</name>
    <dbReference type="NCBI Taxonomy" id="225992"/>
    <lineage>
        <taxon>Bacteria</taxon>
        <taxon>Pseudomonadati</taxon>
        <taxon>Pseudomonadota</taxon>
        <taxon>Betaproteobacteria</taxon>
        <taxon>Burkholderiales</taxon>
        <taxon>Comamonadaceae</taxon>
        <taxon>Comamonas</taxon>
    </lineage>
</organism>
<proteinExistence type="predicted"/>
<evidence type="ECO:0000313" key="3">
    <source>
        <dbReference type="Proteomes" id="UP000242792"/>
    </source>
</evidence>
<dbReference type="EMBL" id="CP020121">
    <property type="protein sequence ID" value="AQZ99606.1"/>
    <property type="molecule type" value="Genomic_DNA"/>
</dbReference>
<keyword evidence="1" id="KW-0812">Transmembrane</keyword>
<dbReference type="KEGG" id="cke:B5M06_16500"/>
<dbReference type="Proteomes" id="UP000242792">
    <property type="component" value="Chromosome"/>
</dbReference>
<name>A0A1V0BI44_9BURK</name>
<evidence type="ECO:0000313" key="2">
    <source>
        <dbReference type="EMBL" id="AQZ99606.1"/>
    </source>
</evidence>
<dbReference type="GeneID" id="83040906"/>
<reference evidence="2 3" key="1">
    <citation type="submission" date="2017-03" db="EMBL/GenBank/DDBJ databases">
        <title>Rapid Whole Genome Sequencing of Comamonas kerstersii Causing Continuous ambulatory Peritoneal Dialysis-Associated Peritonitis.</title>
        <authorList>
            <person name="Zheng B."/>
        </authorList>
    </citation>
    <scope>NUCLEOTIDE SEQUENCE [LARGE SCALE GENOMIC DNA]</scope>
    <source>
        <strain evidence="2 3">8943</strain>
    </source>
</reference>
<keyword evidence="1" id="KW-1133">Transmembrane helix</keyword>
<dbReference type="OrthoDB" id="1451252at2"/>
<evidence type="ECO:0008006" key="4">
    <source>
        <dbReference type="Google" id="ProtNLM"/>
    </source>
</evidence>
<keyword evidence="1" id="KW-0472">Membrane</keyword>
<gene>
    <name evidence="2" type="ORF">B5M06_16500</name>
</gene>
<evidence type="ECO:0000256" key="1">
    <source>
        <dbReference type="SAM" id="Phobius"/>
    </source>
</evidence>
<dbReference type="AlphaFoldDB" id="A0A1V0BI44"/>
<dbReference type="RefSeq" id="WP_054067019.1">
    <property type="nucleotide sequence ID" value="NZ_CAUHBH010000034.1"/>
</dbReference>
<sequence length="106" mass="11899">MDKIVNVNLSEFQGRILSGRERGTQARELMSIDKLDQGNDKVHVTFPTGLWSVSSSFFLGMFGPSIIAAGTKDAFKNRYSFETKDSIKKLIDGYIDFALQNRNIFG</sequence>
<feature type="transmembrane region" description="Helical" evidence="1">
    <location>
        <begin position="49"/>
        <end position="70"/>
    </location>
</feature>